<dbReference type="FunFam" id="3.90.550.10:FF:000018">
    <property type="entry name" value="Hexosyltransferase"/>
    <property type="match status" value="1"/>
</dbReference>
<comment type="similarity">
    <text evidence="9">Belongs to the glycosyltransferase 8 family. Glycogenin subfamily.</text>
</comment>
<dbReference type="InterPro" id="IPR002495">
    <property type="entry name" value="Glyco_trans_8"/>
</dbReference>
<evidence type="ECO:0000256" key="9">
    <source>
        <dbReference type="ARBA" id="ARBA00038162"/>
    </source>
</evidence>
<evidence type="ECO:0000313" key="12">
    <source>
        <dbReference type="EMBL" id="KAL2631304.1"/>
    </source>
</evidence>
<keyword evidence="7" id="KW-0961">Cell wall biogenesis/degradation</keyword>
<keyword evidence="3 11" id="KW-0812">Transmembrane</keyword>
<evidence type="ECO:0000256" key="2">
    <source>
        <dbReference type="ARBA" id="ARBA00022679"/>
    </source>
</evidence>
<organism evidence="12 13">
    <name type="scientific">Riccia fluitans</name>
    <dbReference type="NCBI Taxonomy" id="41844"/>
    <lineage>
        <taxon>Eukaryota</taxon>
        <taxon>Viridiplantae</taxon>
        <taxon>Streptophyta</taxon>
        <taxon>Embryophyta</taxon>
        <taxon>Marchantiophyta</taxon>
        <taxon>Marchantiopsida</taxon>
        <taxon>Marchantiidae</taxon>
        <taxon>Marchantiales</taxon>
        <taxon>Ricciaceae</taxon>
        <taxon>Riccia</taxon>
    </lineage>
</organism>
<dbReference type="Pfam" id="PF01501">
    <property type="entry name" value="Glyco_transf_8"/>
    <property type="match status" value="1"/>
</dbReference>
<dbReference type="GO" id="GO:0016757">
    <property type="term" value="F:glycosyltransferase activity"/>
    <property type="evidence" value="ECO:0007669"/>
    <property type="project" value="UniProtKB-KW"/>
</dbReference>
<dbReference type="PANTHER" id="PTHR11183">
    <property type="entry name" value="GLYCOGENIN SUBFAMILY MEMBER"/>
    <property type="match status" value="1"/>
</dbReference>
<dbReference type="EC" id="2.4.1.-" evidence="10"/>
<feature type="transmembrane region" description="Helical" evidence="11">
    <location>
        <begin position="63"/>
        <end position="84"/>
    </location>
</feature>
<dbReference type="SUPFAM" id="SSF53448">
    <property type="entry name" value="Nucleotide-diphospho-sugar transferases"/>
    <property type="match status" value="1"/>
</dbReference>
<evidence type="ECO:0000256" key="4">
    <source>
        <dbReference type="ARBA" id="ARBA00022723"/>
    </source>
</evidence>
<name>A0ABD1YLK6_9MARC</name>
<dbReference type="Gene3D" id="3.90.550.10">
    <property type="entry name" value="Spore Coat Polysaccharide Biosynthesis Protein SpsA, Chain A"/>
    <property type="match status" value="1"/>
</dbReference>
<gene>
    <name evidence="12" type="ORF">R1flu_015990</name>
</gene>
<protein>
    <recommendedName>
        <fullName evidence="10">Hexosyltransferase</fullName>
        <ecNumber evidence="10">2.4.1.-</ecNumber>
    </recommendedName>
</protein>
<evidence type="ECO:0000256" key="8">
    <source>
        <dbReference type="ARBA" id="ARBA00037847"/>
    </source>
</evidence>
<dbReference type="CDD" id="cd02537">
    <property type="entry name" value="GT8_Glycogenin"/>
    <property type="match status" value="1"/>
</dbReference>
<dbReference type="Proteomes" id="UP001605036">
    <property type="component" value="Unassembled WGS sequence"/>
</dbReference>
<evidence type="ECO:0000313" key="13">
    <source>
        <dbReference type="Proteomes" id="UP001605036"/>
    </source>
</evidence>
<keyword evidence="1" id="KW-0328">Glycosyltransferase</keyword>
<dbReference type="GO" id="GO:0046872">
    <property type="term" value="F:metal ion binding"/>
    <property type="evidence" value="ECO:0007669"/>
    <property type="project" value="UniProtKB-KW"/>
</dbReference>
<evidence type="ECO:0000256" key="5">
    <source>
        <dbReference type="ARBA" id="ARBA00022989"/>
    </source>
</evidence>
<proteinExistence type="inferred from homology"/>
<evidence type="ECO:0000256" key="10">
    <source>
        <dbReference type="RuleBase" id="RU362027"/>
    </source>
</evidence>
<evidence type="ECO:0000256" key="6">
    <source>
        <dbReference type="ARBA" id="ARBA00023136"/>
    </source>
</evidence>
<evidence type="ECO:0000256" key="11">
    <source>
        <dbReference type="SAM" id="Phobius"/>
    </source>
</evidence>
<sequence length="691" mass="78994">MVSSCPGIRSVEGRRARPPGLFVDELEGDEKSFTHKRAIVSKEFKEFVPSDKEEDKYQKAKHFSWKLGLLLFLACAATVVTISYDSSVYGNYIRSPSEADDSDDDVFSADRAQQSEGLIPGCTAAKPSWKTSVFGAAFGTSFSNCYLPKGASILSWMRHEYPHNGKLKIGLVNVGREEQGKWKLFTQVWGKLYLFPFRSVTSLGLTWNDLYPEWIDEEEISEIPKCPHLPLPSVSRGISLDVVITKVPGACSSKESRRDIRRLQLMLAGATVASQTQTILVMIVSKCRPPVNLFTCDELLEVKDDVWLYQVDSRKLRKRLAVPVGSCELALPHNKIDSTSSDAGRSLSKESSVRVRREAYATILHSDGVYVCGAIVMGQSIKLTDAKRDLIALVDAGITSQQRKGLELAGWKLHDIERIKNPKSDPRKYNAWNYSKFRLWQLTKYDRIVFIDADLLVLQNLDTLFDMPQLSATGNDRYLFNSGVMVIEPSNCTFDLFMQQINDVESYNGGDQGFLNEIFPWWHRIPKRMNYLKFFWSPINSTEERRLELAEKNGLFQADPPALYVLHYLGLKPWTCFRDYDCNWNTNEAHMYASDVAHARWWKVHDSMLEDLQQHCLLSTKRKAALEWDRRQAEAANYEDQHWKINVTDPRLQVCNQRFCYWESMLWHWGEPENQTHPAGGQRKPVATVGL</sequence>
<keyword evidence="4" id="KW-0479">Metal-binding</keyword>
<keyword evidence="13" id="KW-1185">Reference proteome</keyword>
<evidence type="ECO:0000256" key="3">
    <source>
        <dbReference type="ARBA" id="ARBA00022692"/>
    </source>
</evidence>
<comment type="caution">
    <text evidence="12">The sequence shown here is derived from an EMBL/GenBank/DDBJ whole genome shotgun (WGS) entry which is preliminary data.</text>
</comment>
<dbReference type="AlphaFoldDB" id="A0ABD1YLK6"/>
<dbReference type="InterPro" id="IPR050587">
    <property type="entry name" value="GNT1/Glycosyltrans_8"/>
</dbReference>
<keyword evidence="2" id="KW-0808">Transferase</keyword>
<keyword evidence="6 11" id="KW-0472">Membrane</keyword>
<keyword evidence="5 11" id="KW-1133">Transmembrane helix</keyword>
<dbReference type="GO" id="GO:0071555">
    <property type="term" value="P:cell wall organization"/>
    <property type="evidence" value="ECO:0007669"/>
    <property type="project" value="UniProtKB-KW"/>
</dbReference>
<accession>A0ABD1YLK6</accession>
<dbReference type="GO" id="GO:0005794">
    <property type="term" value="C:Golgi apparatus"/>
    <property type="evidence" value="ECO:0007669"/>
    <property type="project" value="UniProtKB-ARBA"/>
</dbReference>
<comment type="subcellular location">
    <subcellularLocation>
        <location evidence="8">Endomembrane system</location>
        <topology evidence="8">Single-pass membrane protein</topology>
    </subcellularLocation>
</comment>
<evidence type="ECO:0000256" key="7">
    <source>
        <dbReference type="ARBA" id="ARBA00023316"/>
    </source>
</evidence>
<dbReference type="EMBL" id="JBHFFA010000004">
    <property type="protein sequence ID" value="KAL2631304.1"/>
    <property type="molecule type" value="Genomic_DNA"/>
</dbReference>
<dbReference type="InterPro" id="IPR029044">
    <property type="entry name" value="Nucleotide-diphossugar_trans"/>
</dbReference>
<reference evidence="12 13" key="1">
    <citation type="submission" date="2024-09" db="EMBL/GenBank/DDBJ databases">
        <title>Chromosome-scale assembly of Riccia fluitans.</title>
        <authorList>
            <person name="Paukszto L."/>
            <person name="Sawicki J."/>
            <person name="Karawczyk K."/>
            <person name="Piernik-Szablinska J."/>
            <person name="Szczecinska M."/>
            <person name="Mazdziarz M."/>
        </authorList>
    </citation>
    <scope>NUCLEOTIDE SEQUENCE [LARGE SCALE GENOMIC DNA]</scope>
    <source>
        <strain evidence="12">Rf_01</strain>
        <tissue evidence="12">Aerial parts of the thallus</tissue>
    </source>
</reference>
<evidence type="ECO:0000256" key="1">
    <source>
        <dbReference type="ARBA" id="ARBA00022676"/>
    </source>
</evidence>